<reference evidence="3" key="1">
    <citation type="submission" date="2023-07" db="EMBL/GenBank/DDBJ databases">
        <authorList>
            <person name="Yue Y."/>
        </authorList>
    </citation>
    <scope>NUCLEOTIDE SEQUENCE [LARGE SCALE GENOMIC DNA]</scope>
    <source>
        <strain evidence="3">2Y89</strain>
    </source>
</reference>
<keyword evidence="1" id="KW-1133">Transmembrane helix</keyword>
<proteinExistence type="predicted"/>
<protein>
    <submittedName>
        <fullName evidence="2">Uncharacterized protein</fullName>
    </submittedName>
</protein>
<accession>A0ABS7Y2Z0</accession>
<dbReference type="Pfam" id="PF19578">
    <property type="entry name" value="DUF6090"/>
    <property type="match status" value="1"/>
</dbReference>
<evidence type="ECO:0000256" key="1">
    <source>
        <dbReference type="SAM" id="Phobius"/>
    </source>
</evidence>
<evidence type="ECO:0000313" key="3">
    <source>
        <dbReference type="Proteomes" id="UP001198402"/>
    </source>
</evidence>
<dbReference type="Proteomes" id="UP001198402">
    <property type="component" value="Unassembled WGS sequence"/>
</dbReference>
<dbReference type="RefSeq" id="WP_224479230.1">
    <property type="nucleotide sequence ID" value="NZ_JAIUJS010000009.1"/>
</dbReference>
<organism evidence="2 3">
    <name type="scientific">Winogradskyella vincentii</name>
    <dbReference type="NCBI Taxonomy" id="2877122"/>
    <lineage>
        <taxon>Bacteria</taxon>
        <taxon>Pseudomonadati</taxon>
        <taxon>Bacteroidota</taxon>
        <taxon>Flavobacteriia</taxon>
        <taxon>Flavobacteriales</taxon>
        <taxon>Flavobacteriaceae</taxon>
        <taxon>Winogradskyella</taxon>
    </lineage>
</organism>
<feature type="transmembrane region" description="Helical" evidence="1">
    <location>
        <begin position="21"/>
        <end position="42"/>
    </location>
</feature>
<dbReference type="EMBL" id="JAIUJS010000009">
    <property type="protein sequence ID" value="MCA0154282.1"/>
    <property type="molecule type" value="Genomic_DNA"/>
</dbReference>
<keyword evidence="1" id="KW-0472">Membrane</keyword>
<evidence type="ECO:0000313" key="2">
    <source>
        <dbReference type="EMBL" id="MCA0154282.1"/>
    </source>
</evidence>
<comment type="caution">
    <text evidence="2">The sequence shown here is derived from an EMBL/GenBank/DDBJ whole genome shotgun (WGS) entry which is preliminary data.</text>
</comment>
<keyword evidence="3" id="KW-1185">Reference proteome</keyword>
<gene>
    <name evidence="2" type="ORF">LBV24_13720</name>
</gene>
<dbReference type="InterPro" id="IPR045749">
    <property type="entry name" value="DUF6090"/>
</dbReference>
<sequence length="235" mass="27659">MIKFFRKIRQKLLSENKFSKYLIYAIGEIILVVIGILIALALNKQSNIKENNKLRDLYITQINDEVDRNIDALNRHVDWSNNILREIDSLRNLVTNKDYDNPKLLSKSHVLYVSYHFKPHMVTYENLKFSGDLKLFSDLKIRNSISNAYHSFNRIKSTEEIDREAKNGFFAEYFLPYSKLIDMSKSSQNFGKDVIFENMVITRTTLLSQNIREYVNSIEALKELKTTFAEFQHDN</sequence>
<name>A0ABS7Y2Z0_9FLAO</name>
<keyword evidence="1" id="KW-0812">Transmembrane</keyword>